<feature type="domain" description="4Fe-4S" evidence="6">
    <location>
        <begin position="363"/>
        <end position="422"/>
    </location>
</feature>
<evidence type="ECO:0000259" key="5">
    <source>
        <dbReference type="PROSITE" id="PS51379"/>
    </source>
</evidence>
<dbReference type="GO" id="GO:0051539">
    <property type="term" value="F:4 iron, 4 sulfur cluster binding"/>
    <property type="evidence" value="ECO:0007669"/>
    <property type="project" value="UniProtKB-KW"/>
</dbReference>
<dbReference type="Pfam" id="PF13237">
    <property type="entry name" value="Fer4_10"/>
    <property type="match status" value="1"/>
</dbReference>
<evidence type="ECO:0000256" key="1">
    <source>
        <dbReference type="ARBA" id="ARBA00022485"/>
    </source>
</evidence>
<keyword evidence="1" id="KW-0004">4Fe-4S</keyword>
<feature type="domain" description="4Fe-4S ferredoxin-type" evidence="5">
    <location>
        <begin position="6"/>
        <end position="35"/>
    </location>
</feature>
<dbReference type="PROSITE" id="PS51656">
    <property type="entry name" value="4FE4S"/>
    <property type="match status" value="1"/>
</dbReference>
<dbReference type="Pfam" id="PF02906">
    <property type="entry name" value="Fe_hyd_lg_C"/>
    <property type="match status" value="2"/>
</dbReference>
<dbReference type="PANTHER" id="PTHR11615">
    <property type="entry name" value="NITRATE, FORMATE, IRON DEHYDROGENASE"/>
    <property type="match status" value="1"/>
</dbReference>
<dbReference type="Gene3D" id="3.30.70.20">
    <property type="match status" value="1"/>
</dbReference>
<dbReference type="InterPro" id="IPR050340">
    <property type="entry name" value="Cytosolic_Fe-S_CAF"/>
</dbReference>
<sequence length="435" mass="48242">MKEYFHSVNLDKDKCRGCTNCIKRCPTEAIRVRKSKAQIINERCIDCGECIRVCPYHAKTAITDKLDIINNFKFKVALPAPSLYGQFDKKYTRDNILYALKSLGFDYVYEVAKGAEIVSEATRQLLKNPDIKKPMISSACPGVVRLIQVRFPGLIENIVKLESPMEVAAKSAKNELHEKHSIALEDIGVFFISPCAAKVTSVKAPYEKQKSNVDGVISINDIYLKLLSALNNSEKGTNLAEAGIEGINWANSGGESSALGTEKVLAVDGIHNVIKIFDEIEEDRLKDIDFVEALSCTGGCLGGPLTVANAFVARTTQQKHMSEASEKYASDIDNKNYKELVWTSDVEYKPVMKLDQNVSRAIEKLEMLERLYAELPGLDCGACGSPNCRALAEDIVRGIANETDCIFKLRERIRDLAEEMVELGGKMPPVMDKDK</sequence>
<dbReference type="GO" id="GO:0046872">
    <property type="term" value="F:metal ion binding"/>
    <property type="evidence" value="ECO:0007669"/>
    <property type="project" value="UniProtKB-KW"/>
</dbReference>
<name>A0A318XP31_9FIRM</name>
<keyword evidence="2" id="KW-0479">Metal-binding</keyword>
<keyword evidence="8" id="KW-1185">Reference proteome</keyword>
<dbReference type="InterPro" id="IPR009016">
    <property type="entry name" value="Fe_hydrogenase"/>
</dbReference>
<protein>
    <submittedName>
        <fullName evidence="7">Iron only hydrogenase large subunit-like protein</fullName>
    </submittedName>
</protein>
<dbReference type="PROSITE" id="PS51379">
    <property type="entry name" value="4FE4S_FER_2"/>
    <property type="match status" value="2"/>
</dbReference>
<dbReference type="Gene3D" id="1.10.15.40">
    <property type="entry name" value="Electron transport complex subunit B, putative Fe-S cluster"/>
    <property type="match status" value="1"/>
</dbReference>
<dbReference type="AlphaFoldDB" id="A0A318XP31"/>
<dbReference type="InterPro" id="IPR017900">
    <property type="entry name" value="4Fe4S_Fe_S_CS"/>
</dbReference>
<reference evidence="7 8" key="1">
    <citation type="submission" date="2018-06" db="EMBL/GenBank/DDBJ databases">
        <title>Genomic Encyclopedia of Type Strains, Phase I: the one thousand microbial genomes (KMG-I) project.</title>
        <authorList>
            <person name="Kyrpides N."/>
        </authorList>
    </citation>
    <scope>NUCLEOTIDE SEQUENCE [LARGE SCALE GENOMIC DNA]</scope>
    <source>
        <strain evidence="7 8">DSM 19573</strain>
    </source>
</reference>
<evidence type="ECO:0000256" key="3">
    <source>
        <dbReference type="ARBA" id="ARBA00023004"/>
    </source>
</evidence>
<evidence type="ECO:0000259" key="6">
    <source>
        <dbReference type="PROSITE" id="PS51656"/>
    </source>
</evidence>
<dbReference type="Pfam" id="PF04060">
    <property type="entry name" value="FeS"/>
    <property type="match status" value="1"/>
</dbReference>
<dbReference type="InterPro" id="IPR007202">
    <property type="entry name" value="4Fe-4S_dom"/>
</dbReference>
<evidence type="ECO:0000313" key="7">
    <source>
        <dbReference type="EMBL" id="PYG88795.1"/>
    </source>
</evidence>
<evidence type="ECO:0000313" key="8">
    <source>
        <dbReference type="Proteomes" id="UP000248132"/>
    </source>
</evidence>
<dbReference type="SUPFAM" id="SSF54862">
    <property type="entry name" value="4Fe-4S ferredoxins"/>
    <property type="match status" value="1"/>
</dbReference>
<dbReference type="SUPFAM" id="SSF53920">
    <property type="entry name" value="Fe-only hydrogenase"/>
    <property type="match status" value="1"/>
</dbReference>
<dbReference type="Proteomes" id="UP000248132">
    <property type="component" value="Unassembled WGS sequence"/>
</dbReference>
<gene>
    <name evidence="7" type="ORF">LY28_01154</name>
</gene>
<feature type="domain" description="4Fe-4S ferredoxin-type" evidence="5">
    <location>
        <begin position="36"/>
        <end position="64"/>
    </location>
</feature>
<dbReference type="PROSITE" id="PS00198">
    <property type="entry name" value="4FE4S_FER_1"/>
    <property type="match status" value="1"/>
</dbReference>
<organism evidence="7 8">
    <name type="scientific">Ruminiclostridium sufflavum DSM 19573</name>
    <dbReference type="NCBI Taxonomy" id="1121337"/>
    <lineage>
        <taxon>Bacteria</taxon>
        <taxon>Bacillati</taxon>
        <taxon>Bacillota</taxon>
        <taxon>Clostridia</taxon>
        <taxon>Eubacteriales</taxon>
        <taxon>Oscillospiraceae</taxon>
        <taxon>Ruminiclostridium</taxon>
    </lineage>
</organism>
<dbReference type="InterPro" id="IPR004108">
    <property type="entry name" value="Fe_hydrogenase_lsu_C"/>
</dbReference>
<proteinExistence type="predicted"/>
<accession>A0A318XP31</accession>
<dbReference type="Gene3D" id="3.40.950.10">
    <property type="entry name" value="Fe-only Hydrogenase (Larger Subunit), Chain L, domain 3"/>
    <property type="match status" value="1"/>
</dbReference>
<dbReference type="RefSeq" id="WP_110461217.1">
    <property type="nucleotide sequence ID" value="NZ_QKMR01000005.1"/>
</dbReference>
<dbReference type="EMBL" id="QKMR01000005">
    <property type="protein sequence ID" value="PYG88795.1"/>
    <property type="molecule type" value="Genomic_DNA"/>
</dbReference>
<dbReference type="OrthoDB" id="9798098at2"/>
<evidence type="ECO:0000256" key="2">
    <source>
        <dbReference type="ARBA" id="ARBA00022723"/>
    </source>
</evidence>
<keyword evidence="4" id="KW-0411">Iron-sulfur</keyword>
<evidence type="ECO:0000256" key="4">
    <source>
        <dbReference type="ARBA" id="ARBA00023014"/>
    </source>
</evidence>
<comment type="caution">
    <text evidence="7">The sequence shown here is derived from an EMBL/GenBank/DDBJ whole genome shotgun (WGS) entry which is preliminary data.</text>
</comment>
<dbReference type="InterPro" id="IPR017896">
    <property type="entry name" value="4Fe4S_Fe-S-bd"/>
</dbReference>
<keyword evidence="3" id="KW-0408">Iron</keyword>